<evidence type="ECO:0000313" key="1">
    <source>
        <dbReference type="EMBL" id="EEC08434.1"/>
    </source>
</evidence>
<proteinExistence type="predicted"/>
<dbReference type="AlphaFoldDB" id="B7PPB2"/>
<protein>
    <submittedName>
        <fullName evidence="1 2">Uncharacterized protein</fullName>
    </submittedName>
</protein>
<evidence type="ECO:0000313" key="3">
    <source>
        <dbReference type="Proteomes" id="UP000001555"/>
    </source>
</evidence>
<dbReference type="PaxDb" id="6945-B7PPB2"/>
<dbReference type="Proteomes" id="UP000001555">
    <property type="component" value="Unassembled WGS sequence"/>
</dbReference>
<keyword evidence="3" id="KW-1185">Reference proteome</keyword>
<dbReference type="VEuPathDB" id="VectorBase:ISCP_026815"/>
<dbReference type="VEuPathDB" id="VectorBase:ISCW005683"/>
<dbReference type="HOGENOM" id="CLU_2778673_0_0_1"/>
<dbReference type="EnsemblMetazoa" id="ISCW005683-RA">
    <property type="protein sequence ID" value="ISCW005683-PA"/>
    <property type="gene ID" value="ISCW005683"/>
</dbReference>
<organism>
    <name type="scientific">Ixodes scapularis</name>
    <name type="common">Black-legged tick</name>
    <name type="synonym">Deer tick</name>
    <dbReference type="NCBI Taxonomy" id="6945"/>
    <lineage>
        <taxon>Eukaryota</taxon>
        <taxon>Metazoa</taxon>
        <taxon>Ecdysozoa</taxon>
        <taxon>Arthropoda</taxon>
        <taxon>Chelicerata</taxon>
        <taxon>Arachnida</taxon>
        <taxon>Acari</taxon>
        <taxon>Parasitiformes</taxon>
        <taxon>Ixodida</taxon>
        <taxon>Ixodoidea</taxon>
        <taxon>Ixodidae</taxon>
        <taxon>Ixodinae</taxon>
        <taxon>Ixodes</taxon>
    </lineage>
</organism>
<evidence type="ECO:0000313" key="2">
    <source>
        <dbReference type="EnsemblMetazoa" id="ISCW005683-PA"/>
    </source>
</evidence>
<name>B7PPB2_IXOSC</name>
<dbReference type="EMBL" id="ABJB011073990">
    <property type="status" value="NOT_ANNOTATED_CDS"/>
    <property type="molecule type" value="Genomic_DNA"/>
</dbReference>
<dbReference type="EMBL" id="DS756785">
    <property type="protein sequence ID" value="EEC08434.1"/>
    <property type="molecule type" value="Genomic_DNA"/>
</dbReference>
<reference evidence="1 3" key="1">
    <citation type="submission" date="2008-03" db="EMBL/GenBank/DDBJ databases">
        <title>Annotation of Ixodes scapularis.</title>
        <authorList>
            <consortium name="Ixodes scapularis Genome Project Consortium"/>
            <person name="Caler E."/>
            <person name="Hannick L.I."/>
            <person name="Bidwell S."/>
            <person name="Joardar V."/>
            <person name="Thiagarajan M."/>
            <person name="Amedeo P."/>
            <person name="Galinsky K.J."/>
            <person name="Schobel S."/>
            <person name="Inman J."/>
            <person name="Hostetler J."/>
            <person name="Miller J."/>
            <person name="Hammond M."/>
            <person name="Megy K."/>
            <person name="Lawson D."/>
            <person name="Kodira C."/>
            <person name="Sutton G."/>
            <person name="Meyer J."/>
            <person name="Hill C.A."/>
            <person name="Birren B."/>
            <person name="Nene V."/>
            <person name="Collins F."/>
            <person name="Alarcon-Chaidez F."/>
            <person name="Wikel S."/>
            <person name="Strausberg R."/>
        </authorList>
    </citation>
    <scope>NUCLEOTIDE SEQUENCE [LARGE SCALE GENOMIC DNA]</scope>
    <source>
        <strain evidence="3">Wikel</strain>
        <strain evidence="1">Wikel colony</strain>
    </source>
</reference>
<sequence>MSTVCDIRVAVVRFLECANSFFIGEPRGGVARGRTDTGTTLGVHFGVIFDAPSLGSVNKFNRIANIDCR</sequence>
<accession>B7PPB2</accession>
<dbReference type="InParanoid" id="B7PPB2"/>
<gene>
    <name evidence="1" type="ORF">IscW_ISCW005683</name>
</gene>
<reference evidence="2" key="2">
    <citation type="submission" date="2020-05" db="UniProtKB">
        <authorList>
            <consortium name="EnsemblMetazoa"/>
        </authorList>
    </citation>
    <scope>IDENTIFICATION</scope>
    <source>
        <strain evidence="2">wikel</strain>
    </source>
</reference>
<dbReference type="OrthoDB" id="6487961at2759"/>
<dbReference type="VEuPathDB" id="VectorBase:ISCI005683"/>